<feature type="binding site" evidence="4">
    <location>
        <begin position="32"/>
        <end position="34"/>
    </location>
    <ligand>
        <name>3-dehydroquinate</name>
        <dbReference type="ChEBI" id="CHEBI:32364"/>
    </ligand>
</feature>
<evidence type="ECO:0000256" key="3">
    <source>
        <dbReference type="ARBA" id="ARBA00023270"/>
    </source>
</evidence>
<evidence type="ECO:0000256" key="1">
    <source>
        <dbReference type="ARBA" id="ARBA00001864"/>
    </source>
</evidence>
<dbReference type="GO" id="GO:0008652">
    <property type="term" value="P:amino acid biosynthetic process"/>
    <property type="evidence" value="ECO:0007669"/>
    <property type="project" value="UniProtKB-KW"/>
</dbReference>
<dbReference type="SUPFAM" id="SSF51569">
    <property type="entry name" value="Aldolase"/>
    <property type="match status" value="1"/>
</dbReference>
<dbReference type="Pfam" id="PF01487">
    <property type="entry name" value="DHquinase_I"/>
    <property type="match status" value="1"/>
</dbReference>
<feature type="binding site" evidence="4">
    <location>
        <position position="209"/>
    </location>
    <ligand>
        <name>3-dehydroquinate</name>
        <dbReference type="ChEBI" id="CHEBI:32364"/>
    </ligand>
</feature>
<keyword evidence="4" id="KW-0057">Aromatic amino acid biosynthesis</keyword>
<dbReference type="GO" id="GO:0009423">
    <property type="term" value="P:chorismate biosynthetic process"/>
    <property type="evidence" value="ECO:0007669"/>
    <property type="project" value="UniProtKB-UniRule"/>
</dbReference>
<dbReference type="PANTHER" id="PTHR43699:SF1">
    <property type="entry name" value="3-DEHYDROQUINATE DEHYDRATASE"/>
    <property type="match status" value="1"/>
</dbReference>
<keyword evidence="4" id="KW-0028">Amino-acid biosynthesis</keyword>
<dbReference type="InterPro" id="IPR001381">
    <property type="entry name" value="DHquinase_I"/>
</dbReference>
<evidence type="ECO:0000256" key="2">
    <source>
        <dbReference type="ARBA" id="ARBA00023239"/>
    </source>
</evidence>
<organism evidence="5">
    <name type="scientific">uncultured marine thaumarchaeote KM3_02_A10</name>
    <dbReference type="NCBI Taxonomy" id="1455955"/>
    <lineage>
        <taxon>Archaea</taxon>
        <taxon>Nitrososphaerota</taxon>
        <taxon>environmental samples</taxon>
    </lineage>
</organism>
<dbReference type="AlphaFoldDB" id="A0A075G6T9"/>
<dbReference type="Gene3D" id="3.20.20.70">
    <property type="entry name" value="Aldolase class I"/>
    <property type="match status" value="1"/>
</dbReference>
<dbReference type="InterPro" id="IPR050146">
    <property type="entry name" value="Type-I_3-dehydroquinase"/>
</dbReference>
<feature type="binding site" evidence="4">
    <location>
        <position position="62"/>
    </location>
    <ligand>
        <name>3-dehydroquinate</name>
        <dbReference type="ChEBI" id="CHEBI:32364"/>
    </ligand>
</feature>
<feature type="binding site" evidence="4">
    <location>
        <position position="186"/>
    </location>
    <ligand>
        <name>3-dehydroquinate</name>
        <dbReference type="ChEBI" id="CHEBI:32364"/>
    </ligand>
</feature>
<reference evidence="5" key="1">
    <citation type="journal article" date="2014" name="Genome Biol. Evol.">
        <title>Pangenome evidence for extensive interdomain horizontal transfer affecting lineage core and shell genes in uncultured planktonic thaumarchaeota and euryarchaeota.</title>
        <authorList>
            <person name="Deschamps P."/>
            <person name="Zivanovic Y."/>
            <person name="Moreira D."/>
            <person name="Rodriguez-Valera F."/>
            <person name="Lopez-Garcia P."/>
        </authorList>
    </citation>
    <scope>NUCLEOTIDE SEQUENCE</scope>
</reference>
<comment type="function">
    <text evidence="4">Involved in the third step of the chorismate pathway, which leads to the biosynthesis of aromatic amino acids. Catalyzes the cis-dehydration of 3-dehydroquinate (DHQ) and introduces the first double bond of the aromatic ring to yield 3-dehydroshikimate.</text>
</comment>
<gene>
    <name evidence="4 5" type="primary">aroD</name>
</gene>
<dbReference type="EC" id="4.2.1.10" evidence="4"/>
<dbReference type="GO" id="GO:0046279">
    <property type="term" value="P:3,4-dihydroxybenzoate biosynthetic process"/>
    <property type="evidence" value="ECO:0007669"/>
    <property type="project" value="TreeGrafter"/>
</dbReference>
<feature type="active site" description="Schiff-base intermediate with substrate" evidence="4">
    <location>
        <position position="147"/>
    </location>
</feature>
<dbReference type="EMBL" id="KF900514">
    <property type="protein sequence ID" value="AIE97671.1"/>
    <property type="molecule type" value="Genomic_DNA"/>
</dbReference>
<comment type="similarity">
    <text evidence="4">Belongs to the type-I 3-dehydroquinase family.</text>
</comment>
<accession>A0A075G6T9</accession>
<comment type="catalytic activity">
    <reaction evidence="1 4">
        <text>3-dehydroquinate = 3-dehydroshikimate + H2O</text>
        <dbReference type="Rhea" id="RHEA:21096"/>
        <dbReference type="ChEBI" id="CHEBI:15377"/>
        <dbReference type="ChEBI" id="CHEBI:16630"/>
        <dbReference type="ChEBI" id="CHEBI:32364"/>
        <dbReference type="EC" id="4.2.1.10"/>
    </reaction>
</comment>
<feature type="active site" description="Proton donor/acceptor" evidence="4">
    <location>
        <position position="121"/>
    </location>
</feature>
<protein>
    <recommendedName>
        <fullName evidence="4">3-dehydroquinate dehydratase</fullName>
        <shortName evidence="4">3-dehydroquinase</shortName>
        <ecNumber evidence="4">4.2.1.10</ecNumber>
    </recommendedName>
    <alternativeName>
        <fullName evidence="4">Type I DHQase</fullName>
    </alternativeName>
    <alternativeName>
        <fullName evidence="4">Type I dehydroquinase</fullName>
        <shortName evidence="4">DHQ1</shortName>
    </alternativeName>
</protein>
<dbReference type="NCBIfam" id="TIGR01093">
    <property type="entry name" value="aroD"/>
    <property type="match status" value="1"/>
</dbReference>
<comment type="pathway">
    <text evidence="4">Metabolic intermediate biosynthesis; chorismate biosynthesis; chorismate from D-erythrose 4-phosphate and phosphoenolpyruvate: step 3/7.</text>
</comment>
<comment type="caution">
    <text evidence="4">Lacks conserved residue(s) required for the propagation of feature annotation.</text>
</comment>
<comment type="subunit">
    <text evidence="4">Homodimer.</text>
</comment>
<dbReference type="UniPathway" id="UPA00053">
    <property type="reaction ID" value="UER00086"/>
</dbReference>
<dbReference type="PANTHER" id="PTHR43699">
    <property type="entry name" value="3-DEHYDROQUINATE DEHYDRATASE"/>
    <property type="match status" value="1"/>
</dbReference>
<dbReference type="GO" id="GO:0003855">
    <property type="term" value="F:3-dehydroquinate dehydratase activity"/>
    <property type="evidence" value="ECO:0007669"/>
    <property type="project" value="UniProtKB-UniRule"/>
</dbReference>
<name>A0A075G6T9_9ARCH</name>
<keyword evidence="2 4" id="KW-0456">Lyase</keyword>
<dbReference type="InterPro" id="IPR013785">
    <property type="entry name" value="Aldolase_TIM"/>
</dbReference>
<dbReference type="CDD" id="cd00502">
    <property type="entry name" value="DHQase_I"/>
    <property type="match status" value="1"/>
</dbReference>
<evidence type="ECO:0000313" key="5">
    <source>
        <dbReference type="EMBL" id="AIE97671.1"/>
    </source>
</evidence>
<proteinExistence type="inferred from homology"/>
<dbReference type="HAMAP" id="MF_00214">
    <property type="entry name" value="AroD"/>
    <property type="match status" value="1"/>
</dbReference>
<evidence type="ECO:0000256" key="4">
    <source>
        <dbReference type="HAMAP-Rule" id="MF_00214"/>
    </source>
</evidence>
<dbReference type="GO" id="GO:0009073">
    <property type="term" value="P:aromatic amino acid family biosynthetic process"/>
    <property type="evidence" value="ECO:0007669"/>
    <property type="project" value="UniProtKB-KW"/>
</dbReference>
<feature type="binding site" evidence="4">
    <location>
        <position position="8"/>
    </location>
    <ligand>
        <name>3-dehydroquinate</name>
        <dbReference type="ChEBI" id="CHEBI:32364"/>
    </ligand>
</feature>
<keyword evidence="3 4" id="KW-0704">Schiff base</keyword>
<sequence length="223" mass="25402">MTYKTCVSIAEKTPKKLKQTLTKALKKSEYAEIRFDFLNPNSVPDVLHLVRKDLRRCVSTLRPIHDGGKFSGSEKNRVSIIKLIAEYDPFLLDIEYDTLRKNKSLQRYLKSTGTHTLVSWHNFKQTPDISILKKKLLEMKKFSNNIKIVTMAKAINDGSRILSLYNNSKNVKLIAFSMGNLGKMSRLLCLLLGSPYTYVSLGKPIAPGQFSLDEVKSIFTIRK</sequence>